<keyword evidence="8" id="KW-1185">Reference proteome</keyword>
<comment type="subcellular location">
    <subcellularLocation>
        <location evidence="1">Nucleus</location>
    </subcellularLocation>
</comment>
<name>A0AAV1WQR1_LUPLU</name>
<organism evidence="7 8">
    <name type="scientific">Lupinus luteus</name>
    <name type="common">European yellow lupine</name>
    <dbReference type="NCBI Taxonomy" id="3873"/>
    <lineage>
        <taxon>Eukaryota</taxon>
        <taxon>Viridiplantae</taxon>
        <taxon>Streptophyta</taxon>
        <taxon>Embryophyta</taxon>
        <taxon>Tracheophyta</taxon>
        <taxon>Spermatophyta</taxon>
        <taxon>Magnoliopsida</taxon>
        <taxon>eudicotyledons</taxon>
        <taxon>Gunneridae</taxon>
        <taxon>Pentapetalae</taxon>
        <taxon>rosids</taxon>
        <taxon>fabids</taxon>
        <taxon>Fabales</taxon>
        <taxon>Fabaceae</taxon>
        <taxon>Papilionoideae</taxon>
        <taxon>50 kb inversion clade</taxon>
        <taxon>genistoids sensu lato</taxon>
        <taxon>core genistoids</taxon>
        <taxon>Genisteae</taxon>
        <taxon>Lupinus</taxon>
    </lineage>
</organism>
<comment type="caution">
    <text evidence="7">The sequence shown here is derived from an EMBL/GenBank/DDBJ whole genome shotgun (WGS) entry which is preliminary data.</text>
</comment>
<evidence type="ECO:0000259" key="6">
    <source>
        <dbReference type="PROSITE" id="PS51032"/>
    </source>
</evidence>
<proteinExistence type="predicted"/>
<keyword evidence="4" id="KW-0804">Transcription</keyword>
<dbReference type="PRINTS" id="PR00367">
    <property type="entry name" value="ETHRSPELEMNT"/>
</dbReference>
<dbReference type="PROSITE" id="PS51032">
    <property type="entry name" value="AP2_ERF"/>
    <property type="match status" value="1"/>
</dbReference>
<keyword evidence="5" id="KW-0539">Nucleus</keyword>
<dbReference type="PANTHER" id="PTHR31194:SF140">
    <property type="entry name" value="ETHYLENE-RESPONSIVE TRANSCRIPTION FACTOR CRF2"/>
    <property type="match status" value="1"/>
</dbReference>
<dbReference type="Proteomes" id="UP001497480">
    <property type="component" value="Unassembled WGS sequence"/>
</dbReference>
<dbReference type="AlphaFoldDB" id="A0AAV1WQR1"/>
<dbReference type="PANTHER" id="PTHR31194">
    <property type="entry name" value="SHN SHINE , DNA BINDING / TRANSCRIPTION FACTOR"/>
    <property type="match status" value="1"/>
</dbReference>
<evidence type="ECO:0000313" key="7">
    <source>
        <dbReference type="EMBL" id="CAL0311401.1"/>
    </source>
</evidence>
<evidence type="ECO:0000313" key="8">
    <source>
        <dbReference type="Proteomes" id="UP001497480"/>
    </source>
</evidence>
<dbReference type="SMART" id="SM00380">
    <property type="entry name" value="AP2"/>
    <property type="match status" value="1"/>
</dbReference>
<evidence type="ECO:0000256" key="2">
    <source>
        <dbReference type="ARBA" id="ARBA00023015"/>
    </source>
</evidence>
<dbReference type="InterPro" id="IPR016177">
    <property type="entry name" value="DNA-bd_dom_sf"/>
</dbReference>
<protein>
    <recommendedName>
        <fullName evidence="6">AP2/ERF domain-containing protein</fullName>
    </recommendedName>
</protein>
<dbReference type="EMBL" id="CAXHTB010000009">
    <property type="protein sequence ID" value="CAL0311401.1"/>
    <property type="molecule type" value="Genomic_DNA"/>
</dbReference>
<evidence type="ECO:0000256" key="4">
    <source>
        <dbReference type="ARBA" id="ARBA00023163"/>
    </source>
</evidence>
<dbReference type="GO" id="GO:0003677">
    <property type="term" value="F:DNA binding"/>
    <property type="evidence" value="ECO:0007669"/>
    <property type="project" value="UniProtKB-KW"/>
</dbReference>
<keyword evidence="2" id="KW-0805">Transcription regulation</keyword>
<dbReference type="InterPro" id="IPR001471">
    <property type="entry name" value="AP2/ERF_dom"/>
</dbReference>
<dbReference type="InterPro" id="IPR050913">
    <property type="entry name" value="AP2/ERF_ERF"/>
</dbReference>
<keyword evidence="3" id="KW-0238">DNA-binding</keyword>
<dbReference type="FunFam" id="3.30.730.10:FF:000001">
    <property type="entry name" value="Ethylene-responsive transcription factor 2"/>
    <property type="match status" value="1"/>
</dbReference>
<dbReference type="CDD" id="cd00018">
    <property type="entry name" value="AP2"/>
    <property type="match status" value="1"/>
</dbReference>
<sequence>MEKYTRYVTHTKLVREEDLVKKRSYPKVVRITVIDTDATDSSSDEEQHECSTRHRRPIKFVNEILFKSLDEDVVVSRKRKRSKSKSKSIALGKERVSVSRLPEKINSGQKYRGVRQRPWGKWAAEIRDPVRRVRLWLGTYNTAEEAAMVYDNAAIKLRGPHALTNFITPTHEKRTMTISHGYISGEESHNKTSLCSPTSVLQCYSLTVNDIACEHLCASKNSLETEKHKTESVEEVVGSPNDTVFDIKVSSPTHDMFDKNHNVEESMFFNDDWGSDMFLTSCEDLDLGFKGWHDKVNDWDIGRFLVSSNDLDLGFKDCQDKSVDFFQESSDLFFSDPLVAMPMCRLVRPFEMPMNQHAILDGHFRADEHILHVLSAQNMQPGS</sequence>
<dbReference type="Gene3D" id="3.30.730.10">
    <property type="entry name" value="AP2/ERF domain"/>
    <property type="match status" value="1"/>
</dbReference>
<reference evidence="7 8" key="1">
    <citation type="submission" date="2024-03" db="EMBL/GenBank/DDBJ databases">
        <authorList>
            <person name="Martinez-Hernandez J."/>
        </authorList>
    </citation>
    <scope>NUCLEOTIDE SEQUENCE [LARGE SCALE GENOMIC DNA]</scope>
</reference>
<feature type="domain" description="AP2/ERF" evidence="6">
    <location>
        <begin position="110"/>
        <end position="167"/>
    </location>
</feature>
<evidence type="ECO:0000256" key="1">
    <source>
        <dbReference type="ARBA" id="ARBA00004123"/>
    </source>
</evidence>
<evidence type="ECO:0000256" key="3">
    <source>
        <dbReference type="ARBA" id="ARBA00023125"/>
    </source>
</evidence>
<gene>
    <name evidence="7" type="ORF">LLUT_LOCUS12461</name>
</gene>
<dbReference type="Pfam" id="PF00847">
    <property type="entry name" value="AP2"/>
    <property type="match status" value="1"/>
</dbReference>
<dbReference type="GO" id="GO:0003700">
    <property type="term" value="F:DNA-binding transcription factor activity"/>
    <property type="evidence" value="ECO:0007669"/>
    <property type="project" value="InterPro"/>
</dbReference>
<accession>A0AAV1WQR1</accession>
<dbReference type="InterPro" id="IPR036955">
    <property type="entry name" value="AP2/ERF_dom_sf"/>
</dbReference>
<evidence type="ECO:0000256" key="5">
    <source>
        <dbReference type="ARBA" id="ARBA00023242"/>
    </source>
</evidence>
<dbReference type="SUPFAM" id="SSF54171">
    <property type="entry name" value="DNA-binding domain"/>
    <property type="match status" value="1"/>
</dbReference>
<dbReference type="GO" id="GO:0005634">
    <property type="term" value="C:nucleus"/>
    <property type="evidence" value="ECO:0007669"/>
    <property type="project" value="UniProtKB-SubCell"/>
</dbReference>